<keyword evidence="5" id="KW-0347">Helicase</keyword>
<evidence type="ECO:0000256" key="3">
    <source>
        <dbReference type="ARBA" id="ARBA00022741"/>
    </source>
</evidence>
<dbReference type="GO" id="GO:0003724">
    <property type="term" value="F:RNA helicase activity"/>
    <property type="evidence" value="ECO:0007669"/>
    <property type="project" value="UniProtKB-EC"/>
</dbReference>
<dbReference type="InterPro" id="IPR011545">
    <property type="entry name" value="DEAD/DEAH_box_helicase_dom"/>
</dbReference>
<dbReference type="CDD" id="cd18787">
    <property type="entry name" value="SF2_C_DEAD"/>
    <property type="match status" value="1"/>
</dbReference>
<protein>
    <recommendedName>
        <fullName evidence="9">ATP-dependent RNA helicase DBP9</fullName>
        <ecNumber evidence="2">3.6.4.13</ecNumber>
    </recommendedName>
    <alternativeName>
        <fullName evidence="10">ATP-dependent RNA helicase dbp9</fullName>
    </alternativeName>
</protein>
<dbReference type="SMART" id="SM00487">
    <property type="entry name" value="DEXDc"/>
    <property type="match status" value="1"/>
</dbReference>
<dbReference type="InterPro" id="IPR050079">
    <property type="entry name" value="DEAD_box_RNA_helicase"/>
</dbReference>
<feature type="domain" description="Helicase ATP-binding" evidence="13">
    <location>
        <begin position="34"/>
        <end position="208"/>
    </location>
</feature>
<gene>
    <name evidence="15" type="ORF">GNLVRS02_ARAD1D27676g</name>
</gene>
<accession>A0A060TBG4</accession>
<evidence type="ECO:0000256" key="12">
    <source>
        <dbReference type="SAM" id="MobiDB-lite"/>
    </source>
</evidence>
<dbReference type="Gene3D" id="3.40.50.300">
    <property type="entry name" value="P-loop containing nucleotide triphosphate hydrolases"/>
    <property type="match status" value="2"/>
</dbReference>
<dbReference type="PROSITE" id="PS51194">
    <property type="entry name" value="HELICASE_CTER"/>
    <property type="match status" value="1"/>
</dbReference>
<dbReference type="PANTHER" id="PTHR47959">
    <property type="entry name" value="ATP-DEPENDENT RNA HELICASE RHLE-RELATED"/>
    <property type="match status" value="1"/>
</dbReference>
<evidence type="ECO:0000256" key="10">
    <source>
        <dbReference type="ARBA" id="ARBA00039616"/>
    </source>
</evidence>
<dbReference type="SUPFAM" id="SSF52540">
    <property type="entry name" value="P-loop containing nucleoside triphosphate hydrolases"/>
    <property type="match status" value="2"/>
</dbReference>
<dbReference type="CDD" id="cd17961">
    <property type="entry name" value="DEADc_DDX56"/>
    <property type="match status" value="1"/>
</dbReference>
<comment type="similarity">
    <text evidence="8">Belongs to the DEAD box helicase family. DDX56/DBP9 subfamily.</text>
</comment>
<evidence type="ECO:0000313" key="15">
    <source>
        <dbReference type="EMBL" id="CDP38129.1"/>
    </source>
</evidence>
<sequence>MKFEQLYSFDARLVQAFALLNFEEPTPIQEKAIPLALQDGRDIVARAKTGSGKTAAYLIPIVQALLDKPATGNGALILVPSRELCDQVYKVLGQLLTYCGRAITSVNLGSASDAVQSSLLADSPNVIISTPARARTHVDNGNIDPSGLRYLVLDEADLVLSYGYEDDLNHLASVLPIKKTLQTWLMSATLSEEVDRIKSTFCRNVAILKLDDSGDGDENKLVQYYVKCAELDKFLLAYVIFKLNLIKGKTIIFVNDIDRCYRLKLFFEQFGIKSCVLNANLPISSRLHIVDEFNKNIYNLVIATDEKDVIEEDEKDEDAVVQDQADQNQDSGNNKSKKSKNDYSASRGVDFLNVSCVLNFDLPTSSRAYTHRIGRTARANKSGMALSFVVPKELWNKHPPSSLKTARRDEKVLAKIVKSQAKLSRELEPYAFDMKQVESFRYRMEDAFRAVTKVAVREAQVKEIRQELINSDKLERHFEENPEDLNSLRHDKELHPARVQPHLKRVPEYLVNKGAAATIGKVGFHKTSENRIRKVRKMRRSKGHGGEGRVNVTATIGTGGNQRVVTLGIETNGPVHQKQVHVLQAQLAQRLVKRLLHSVVVSRRNLGGDENVLTLNLASSNSLSNSTTDFLLILVHESTVNVTNASLRKSVLYGSLHGSLRALPGSQTDGGDGVSSVKLNVHRSHVFGYEFLCEWGGELEVQLRPF</sequence>
<dbReference type="EC" id="3.6.4.13" evidence="2"/>
<keyword evidence="6" id="KW-0067">ATP-binding</keyword>
<evidence type="ECO:0000256" key="2">
    <source>
        <dbReference type="ARBA" id="ARBA00012552"/>
    </source>
</evidence>
<keyword evidence="7" id="KW-0694">RNA-binding</keyword>
<feature type="region of interest" description="Disordered" evidence="12">
    <location>
        <begin position="313"/>
        <end position="343"/>
    </location>
</feature>
<evidence type="ECO:0000256" key="11">
    <source>
        <dbReference type="ARBA" id="ARBA00047984"/>
    </source>
</evidence>
<dbReference type="InterPro" id="IPR027417">
    <property type="entry name" value="P-loop_NTPase"/>
</dbReference>
<dbReference type="PROSITE" id="PS51192">
    <property type="entry name" value="HELICASE_ATP_BIND_1"/>
    <property type="match status" value="1"/>
</dbReference>
<reference evidence="15" key="1">
    <citation type="submission" date="2014-02" db="EMBL/GenBank/DDBJ databases">
        <authorList>
            <person name="Genoscope - CEA"/>
        </authorList>
    </citation>
    <scope>NUCLEOTIDE SEQUENCE</scope>
    <source>
        <strain evidence="15">LS3</strain>
    </source>
</reference>
<organism evidence="15">
    <name type="scientific">Blastobotrys adeninivorans</name>
    <name type="common">Yeast</name>
    <name type="synonym">Arxula adeninivorans</name>
    <dbReference type="NCBI Taxonomy" id="409370"/>
    <lineage>
        <taxon>Eukaryota</taxon>
        <taxon>Fungi</taxon>
        <taxon>Dikarya</taxon>
        <taxon>Ascomycota</taxon>
        <taxon>Saccharomycotina</taxon>
        <taxon>Dipodascomycetes</taxon>
        <taxon>Dipodascales</taxon>
        <taxon>Trichomonascaceae</taxon>
        <taxon>Blastobotrys</taxon>
    </lineage>
</organism>
<reference evidence="15" key="2">
    <citation type="submission" date="2014-06" db="EMBL/GenBank/DDBJ databases">
        <title>The complete genome of Blastobotrys (Arxula) adeninivorans LS3 - a yeast of biotechnological interest.</title>
        <authorList>
            <person name="Kunze G."/>
            <person name="Gaillardin C."/>
            <person name="Czernicka M."/>
            <person name="Durrens P."/>
            <person name="Martin T."/>
            <person name="Boer E."/>
            <person name="Gabaldon T."/>
            <person name="Cruz J."/>
            <person name="Talla E."/>
            <person name="Marck C."/>
            <person name="Goffeau A."/>
            <person name="Barbe V."/>
            <person name="Baret P."/>
            <person name="Baronian K."/>
            <person name="Beier S."/>
            <person name="Bleykasten C."/>
            <person name="Bode R."/>
            <person name="Casaregola S."/>
            <person name="Despons L."/>
            <person name="Fairhead C."/>
            <person name="Giersberg M."/>
            <person name="Gierski P."/>
            <person name="Hahnel U."/>
            <person name="Hartmann A."/>
            <person name="Jankowska D."/>
            <person name="Jubin C."/>
            <person name="Jung P."/>
            <person name="Lafontaine I."/>
            <person name="Leh-Louis V."/>
            <person name="Lemaire M."/>
            <person name="Marcet-Houben M."/>
            <person name="Mascher M."/>
            <person name="Morel G."/>
            <person name="Richard G.-F."/>
            <person name="Riechen J."/>
            <person name="Sacerdot C."/>
            <person name="Sarkar A."/>
            <person name="Savel G."/>
            <person name="Schacherer J."/>
            <person name="Sherman D."/>
            <person name="Straub M.-L."/>
            <person name="Stein N."/>
            <person name="Thierry A."/>
            <person name="Trautwein-Schult A."/>
            <person name="Westhof E."/>
            <person name="Worch S."/>
            <person name="Dujon B."/>
            <person name="Souciet J.-L."/>
            <person name="Wincker P."/>
            <person name="Scholz U."/>
            <person name="Neuveglise N."/>
        </authorList>
    </citation>
    <scope>NUCLEOTIDE SEQUENCE</scope>
    <source>
        <strain evidence="15">LS3</strain>
    </source>
</reference>
<dbReference type="GO" id="GO:0003723">
    <property type="term" value="F:RNA binding"/>
    <property type="evidence" value="ECO:0007669"/>
    <property type="project" value="UniProtKB-KW"/>
</dbReference>
<dbReference type="PhylomeDB" id="A0A060TBG4"/>
<name>A0A060TBG4_BLAAD</name>
<evidence type="ECO:0000256" key="9">
    <source>
        <dbReference type="ARBA" id="ARBA00039233"/>
    </source>
</evidence>
<evidence type="ECO:0000256" key="1">
    <source>
        <dbReference type="ARBA" id="ARBA00003706"/>
    </source>
</evidence>
<dbReference type="GO" id="GO:0006364">
    <property type="term" value="P:rRNA processing"/>
    <property type="evidence" value="ECO:0007669"/>
    <property type="project" value="UniProtKB-ARBA"/>
</dbReference>
<keyword evidence="4" id="KW-0378">Hydrolase</keyword>
<evidence type="ECO:0000256" key="8">
    <source>
        <dbReference type="ARBA" id="ARBA00038041"/>
    </source>
</evidence>
<dbReference type="InterPro" id="IPR001650">
    <property type="entry name" value="Helicase_C-like"/>
</dbReference>
<dbReference type="GO" id="GO:0005524">
    <property type="term" value="F:ATP binding"/>
    <property type="evidence" value="ECO:0007669"/>
    <property type="project" value="UniProtKB-KW"/>
</dbReference>
<evidence type="ECO:0000256" key="5">
    <source>
        <dbReference type="ARBA" id="ARBA00022806"/>
    </source>
</evidence>
<dbReference type="InterPro" id="IPR014001">
    <property type="entry name" value="Helicase_ATP-bd"/>
</dbReference>
<evidence type="ECO:0000256" key="6">
    <source>
        <dbReference type="ARBA" id="ARBA00022840"/>
    </source>
</evidence>
<proteinExistence type="inferred from homology"/>
<dbReference type="PANTHER" id="PTHR47959:SF21">
    <property type="entry name" value="DEAD-BOX HELICASE 56"/>
    <property type="match status" value="1"/>
</dbReference>
<comment type="catalytic activity">
    <reaction evidence="11">
        <text>ATP + H2O = ADP + phosphate + H(+)</text>
        <dbReference type="Rhea" id="RHEA:13065"/>
        <dbReference type="ChEBI" id="CHEBI:15377"/>
        <dbReference type="ChEBI" id="CHEBI:15378"/>
        <dbReference type="ChEBI" id="CHEBI:30616"/>
        <dbReference type="ChEBI" id="CHEBI:43474"/>
        <dbReference type="ChEBI" id="CHEBI:456216"/>
        <dbReference type="EC" id="3.6.4.13"/>
    </reaction>
</comment>
<evidence type="ECO:0000259" key="13">
    <source>
        <dbReference type="PROSITE" id="PS51192"/>
    </source>
</evidence>
<feature type="compositionally biased region" description="Low complexity" evidence="12">
    <location>
        <begin position="321"/>
        <end position="334"/>
    </location>
</feature>
<dbReference type="Pfam" id="PF00270">
    <property type="entry name" value="DEAD"/>
    <property type="match status" value="1"/>
</dbReference>
<comment type="function">
    <text evidence="1">ATP-binding RNA helicase involved in the biogenesis of 60S ribosomal subunits and is required for the normal formation of 25S and 5.8S rRNAs.</text>
</comment>
<evidence type="ECO:0000256" key="4">
    <source>
        <dbReference type="ARBA" id="ARBA00022801"/>
    </source>
</evidence>
<dbReference type="EMBL" id="HG937694">
    <property type="protein sequence ID" value="CDP38129.1"/>
    <property type="molecule type" value="Genomic_DNA"/>
</dbReference>
<dbReference type="GO" id="GO:0005829">
    <property type="term" value="C:cytosol"/>
    <property type="evidence" value="ECO:0007669"/>
    <property type="project" value="TreeGrafter"/>
</dbReference>
<evidence type="ECO:0000256" key="7">
    <source>
        <dbReference type="ARBA" id="ARBA00022884"/>
    </source>
</evidence>
<dbReference type="Pfam" id="PF00271">
    <property type="entry name" value="Helicase_C"/>
    <property type="match status" value="2"/>
</dbReference>
<dbReference type="AlphaFoldDB" id="A0A060TBG4"/>
<evidence type="ECO:0000259" key="14">
    <source>
        <dbReference type="PROSITE" id="PS51194"/>
    </source>
</evidence>
<keyword evidence="3" id="KW-0547">Nucleotide-binding</keyword>
<feature type="domain" description="Helicase C-terminal" evidence="14">
    <location>
        <begin position="220"/>
        <end position="438"/>
    </location>
</feature>
<dbReference type="SMART" id="SM00490">
    <property type="entry name" value="HELICc"/>
    <property type="match status" value="1"/>
</dbReference>
<dbReference type="GO" id="GO:0016787">
    <property type="term" value="F:hydrolase activity"/>
    <property type="evidence" value="ECO:0007669"/>
    <property type="project" value="UniProtKB-KW"/>
</dbReference>